<evidence type="ECO:0000256" key="1">
    <source>
        <dbReference type="ARBA" id="ARBA00004496"/>
    </source>
</evidence>
<evidence type="ECO:0000259" key="7">
    <source>
        <dbReference type="PROSITE" id="PS51981"/>
    </source>
</evidence>
<evidence type="ECO:0000313" key="9">
    <source>
        <dbReference type="Proteomes" id="UP000708208"/>
    </source>
</evidence>
<evidence type="ECO:0000256" key="3">
    <source>
        <dbReference type="ARBA" id="ARBA00022723"/>
    </source>
</evidence>
<dbReference type="InterPro" id="IPR046439">
    <property type="entry name" value="ZF_RZ_dom"/>
</dbReference>
<gene>
    <name evidence="8" type="ORF">AFUS01_LOCUS29262</name>
</gene>
<feature type="domain" description="RZ-type" evidence="7">
    <location>
        <begin position="261"/>
        <end position="333"/>
    </location>
</feature>
<dbReference type="AlphaFoldDB" id="A0A8J2KS48"/>
<keyword evidence="9" id="KW-1185">Reference proteome</keyword>
<protein>
    <recommendedName>
        <fullName evidence="7">RZ-type domain-containing protein</fullName>
    </recommendedName>
</protein>
<accession>A0A8J2KS48</accession>
<keyword evidence="5" id="KW-0862">Zinc</keyword>
<keyword evidence="3" id="KW-0479">Metal-binding</keyword>
<evidence type="ECO:0000256" key="6">
    <source>
        <dbReference type="ARBA" id="ARBA00022859"/>
    </source>
</evidence>
<dbReference type="GO" id="GO:0005737">
    <property type="term" value="C:cytoplasm"/>
    <property type="evidence" value="ECO:0007669"/>
    <property type="project" value="UniProtKB-SubCell"/>
</dbReference>
<evidence type="ECO:0000256" key="2">
    <source>
        <dbReference type="ARBA" id="ARBA00022490"/>
    </source>
</evidence>
<evidence type="ECO:0000256" key="4">
    <source>
        <dbReference type="ARBA" id="ARBA00022771"/>
    </source>
</evidence>
<keyword evidence="2" id="KW-0963">Cytoplasm</keyword>
<organism evidence="8 9">
    <name type="scientific">Allacma fusca</name>
    <dbReference type="NCBI Taxonomy" id="39272"/>
    <lineage>
        <taxon>Eukaryota</taxon>
        <taxon>Metazoa</taxon>
        <taxon>Ecdysozoa</taxon>
        <taxon>Arthropoda</taxon>
        <taxon>Hexapoda</taxon>
        <taxon>Collembola</taxon>
        <taxon>Symphypleona</taxon>
        <taxon>Sminthuridae</taxon>
        <taxon>Allacma</taxon>
    </lineage>
</organism>
<dbReference type="EMBL" id="CAJVCH010429993">
    <property type="protein sequence ID" value="CAG7818781.1"/>
    <property type="molecule type" value="Genomic_DNA"/>
</dbReference>
<keyword evidence="4" id="KW-0863">Zinc-finger</keyword>
<evidence type="ECO:0000256" key="5">
    <source>
        <dbReference type="ARBA" id="ARBA00022833"/>
    </source>
</evidence>
<comment type="subcellular location">
    <subcellularLocation>
        <location evidence="1">Cytoplasm</location>
    </subcellularLocation>
</comment>
<dbReference type="Pfam" id="PF20173">
    <property type="entry name" value="ZnF_RZ-type"/>
    <property type="match status" value="1"/>
</dbReference>
<keyword evidence="6" id="KW-0391">Immunity</keyword>
<dbReference type="PROSITE" id="PS51981">
    <property type="entry name" value="ZF_RZ"/>
    <property type="match status" value="1"/>
</dbReference>
<reference evidence="8" key="1">
    <citation type="submission" date="2021-06" db="EMBL/GenBank/DDBJ databases">
        <authorList>
            <person name="Hodson N. C."/>
            <person name="Mongue J. A."/>
            <person name="Jaron S. K."/>
        </authorList>
    </citation>
    <scope>NUCLEOTIDE SEQUENCE</scope>
</reference>
<dbReference type="OrthoDB" id="2423195at2759"/>
<feature type="non-terminal residue" evidence="8">
    <location>
        <position position="1"/>
    </location>
</feature>
<comment type="caution">
    <text evidence="8">The sequence shown here is derived from an EMBL/GenBank/DDBJ whole genome shotgun (WGS) entry which is preliminary data.</text>
</comment>
<sequence>ILLVDCGHTFDAEAVKDLMNKPFVLGEILPKSCPICRTEIRTSSRFKSVLMRSRKDMDAIKQIIYGNPALIYQQQLEVHKILRSSPQLDSLLVDLRDKIMLTLYSSHSMADASGVSFKQMGILEAHSLAFVAKTLTRCIVTQSEFTSRFLPPEYTQIINQYLIRIAKYLPNVEWPLTRFEIRSVMQELNRITDLMELCMKQADNQHEILKRLLKQPRGKAAFKRAYTIATAIGIPYDDNARAKYVEALQELEEALECKIGISDGERLDILKAFNFSTGRWFKCPNGHIYVITECGGATEESVCNECGAKVGGENHSVLPTNDLATEMDGATRPLYPTALSRSPV</sequence>
<evidence type="ECO:0000313" key="8">
    <source>
        <dbReference type="EMBL" id="CAG7818781.1"/>
    </source>
</evidence>
<dbReference type="Proteomes" id="UP000708208">
    <property type="component" value="Unassembled WGS sequence"/>
</dbReference>
<dbReference type="GO" id="GO:0002376">
    <property type="term" value="P:immune system process"/>
    <property type="evidence" value="ECO:0007669"/>
    <property type="project" value="UniProtKB-KW"/>
</dbReference>
<proteinExistence type="predicted"/>
<name>A0A8J2KS48_9HEXA</name>
<dbReference type="GO" id="GO:0008270">
    <property type="term" value="F:zinc ion binding"/>
    <property type="evidence" value="ECO:0007669"/>
    <property type="project" value="UniProtKB-KW"/>
</dbReference>